<evidence type="ECO:0000259" key="8">
    <source>
        <dbReference type="PROSITE" id="PS50287"/>
    </source>
</evidence>
<dbReference type="GO" id="GO:0016020">
    <property type="term" value="C:membrane"/>
    <property type="evidence" value="ECO:0007669"/>
    <property type="project" value="InterPro"/>
</dbReference>
<keyword evidence="7" id="KW-1133">Transmembrane helix</keyword>
<feature type="compositionally biased region" description="Low complexity" evidence="6">
    <location>
        <begin position="2355"/>
        <end position="2365"/>
    </location>
</feature>
<reference evidence="9 10" key="1">
    <citation type="journal article" date="2021" name="Elife">
        <title>Chloroplast acquisition without the gene transfer in kleptoplastic sea slugs, Plakobranchus ocellatus.</title>
        <authorList>
            <person name="Maeda T."/>
            <person name="Takahashi S."/>
            <person name="Yoshida T."/>
            <person name="Shimamura S."/>
            <person name="Takaki Y."/>
            <person name="Nagai Y."/>
            <person name="Toyoda A."/>
            <person name="Suzuki Y."/>
            <person name="Arimoto A."/>
            <person name="Ishii H."/>
            <person name="Satoh N."/>
            <person name="Nishiyama T."/>
            <person name="Hasebe M."/>
            <person name="Maruyama T."/>
            <person name="Minagawa J."/>
            <person name="Obokata J."/>
            <person name="Shigenobu S."/>
        </authorList>
    </citation>
    <scope>NUCLEOTIDE SEQUENCE [LARGE SCALE GENOMIC DNA]</scope>
</reference>
<dbReference type="InterPro" id="IPR016186">
    <property type="entry name" value="C-type_lectin-like/link_sf"/>
</dbReference>
<keyword evidence="4" id="KW-0325">Glycoprotein</keyword>
<feature type="compositionally biased region" description="Basic and acidic residues" evidence="6">
    <location>
        <begin position="2373"/>
        <end position="2393"/>
    </location>
</feature>
<evidence type="ECO:0000256" key="7">
    <source>
        <dbReference type="SAM" id="Phobius"/>
    </source>
</evidence>
<feature type="compositionally biased region" description="Polar residues" evidence="6">
    <location>
        <begin position="2497"/>
        <end position="2509"/>
    </location>
</feature>
<protein>
    <submittedName>
        <fullName evidence="9">Neurotrypsin</fullName>
    </submittedName>
</protein>
<keyword evidence="3 5" id="KW-1015">Disulfide bond</keyword>
<dbReference type="Gene3D" id="3.10.100.10">
    <property type="entry name" value="Mannose-Binding Protein A, subunit A"/>
    <property type="match status" value="1"/>
</dbReference>
<keyword evidence="7" id="KW-0472">Membrane</keyword>
<feature type="region of interest" description="Disordered" evidence="6">
    <location>
        <begin position="1379"/>
        <end position="1402"/>
    </location>
</feature>
<dbReference type="PROSITE" id="PS50287">
    <property type="entry name" value="SRCR_2"/>
    <property type="match status" value="2"/>
</dbReference>
<dbReference type="SUPFAM" id="SSF56487">
    <property type="entry name" value="SRCR-like"/>
    <property type="match status" value="2"/>
</dbReference>
<feature type="compositionally biased region" description="Pro residues" evidence="6">
    <location>
        <begin position="2556"/>
        <end position="2568"/>
    </location>
</feature>
<dbReference type="InterPro" id="IPR001190">
    <property type="entry name" value="SRCR"/>
</dbReference>
<comment type="caution">
    <text evidence="9">The sequence shown here is derived from an EMBL/GenBank/DDBJ whole genome shotgun (WGS) entry which is preliminary data.</text>
</comment>
<dbReference type="InterPro" id="IPR016187">
    <property type="entry name" value="CTDL_fold"/>
</dbReference>
<evidence type="ECO:0000256" key="6">
    <source>
        <dbReference type="SAM" id="MobiDB-lite"/>
    </source>
</evidence>
<feature type="compositionally biased region" description="Polar residues" evidence="6">
    <location>
        <begin position="2259"/>
        <end position="2277"/>
    </location>
</feature>
<dbReference type="PRINTS" id="PR00258">
    <property type="entry name" value="SPERACTRCPTR"/>
</dbReference>
<feature type="disulfide bond" evidence="5">
    <location>
        <begin position="632"/>
        <end position="642"/>
    </location>
</feature>
<proteinExistence type="predicted"/>
<feature type="domain" description="SRCR" evidence="8">
    <location>
        <begin position="560"/>
        <end position="663"/>
    </location>
</feature>
<evidence type="ECO:0000256" key="2">
    <source>
        <dbReference type="ARBA" id="ARBA00022737"/>
    </source>
</evidence>
<accession>A0AAV4ECG4</accession>
<dbReference type="SUPFAM" id="SSF51126">
    <property type="entry name" value="Pectin lyase-like"/>
    <property type="match status" value="2"/>
</dbReference>
<gene>
    <name evidence="9" type="ORF">ElyMa_001763000</name>
</gene>
<keyword evidence="1" id="KW-0732">Signal</keyword>
<dbReference type="SMART" id="SM00202">
    <property type="entry name" value="SR"/>
    <property type="match status" value="2"/>
</dbReference>
<feature type="compositionally biased region" description="Basic and acidic residues" evidence="6">
    <location>
        <begin position="2797"/>
        <end position="2814"/>
    </location>
</feature>
<evidence type="ECO:0000256" key="3">
    <source>
        <dbReference type="ARBA" id="ARBA00023157"/>
    </source>
</evidence>
<dbReference type="Pfam" id="PF00530">
    <property type="entry name" value="SRCR"/>
    <property type="match status" value="2"/>
</dbReference>
<dbReference type="InterPro" id="IPR006626">
    <property type="entry name" value="PbH1"/>
</dbReference>
<dbReference type="PANTHER" id="PTHR47653">
    <property type="entry name" value="PROTEIN BARK BEETLE"/>
    <property type="match status" value="1"/>
</dbReference>
<feature type="compositionally biased region" description="Pro residues" evidence="6">
    <location>
        <begin position="2785"/>
        <end position="2794"/>
    </location>
</feature>
<sequence length="2885" mass="324251">MRLTLHFLIMERDPEVTGSFTIKDGGRPLQTVKIDNGTFPESITTTSNQLGIKLEFDYPRNKICKTFPSCLRFLIEITSAYDVEEDFQLLMSSVHDNVGHGVNIHDMRSKIRISNQTDISYNRFGAGLQVYRGAGQIVVNGTRIEGNQGAGVNITYSGGFQLFNGTEVVNNLGYGVITEYLRLNRTRQQSQHLFEVVRCTFEHNELVGLRVGNYCRGGKVVVNESSFNFGLDEAFEYLSCNVSTKGRNTELEILHNKFNQNYRHAILLRPLLNTQGVISHNHFENHTLGVIRIDNGYDLLLSRWYREFPVDFRFEENDFKNNSGRYVVNFRLTQSSSLQKFMAVYNKFKDNQIEEAFQPYLRPRGRANAVIVLSSSNVHLQRNHIENPLSVREVATHLVDPSVVLDASENFWGMSVNSDDDYKKVFNGIFDQNNRYNLAKVEYHPALRTINLRASALMLAKNIPRYQWQFARGNTLGGELLHHSYVVSYGQTFYVDRDIYVYPNKTLAIDRGATLKFAPSVGMIIHGLLRVDGHSQSQSVTFTLDDREEWVPLKNRTTSIRLQDGDTELEGRLEVDLGDGVWGTVCSDGWIKENALLACQQLGLVYNPDSWQPSLRRAAPLNTPVLMSWVSCEEVDLDFTKCKAINDDALTCGHEKDVFLKCHKPTWAGITLAAAYWHDQAQVQARTDTQLRYVNILKAGMMDADTATFSPALRIDYNYYQISWLNIEDSMSDGIHVFHHFPYGLNKMEYITVKNCGGNGIVTRSPRLEVMHSKFLYNRKAGFMYDPFFTEYDALLVRNMIYPARRIDMFAEPQRKLTMSNPMMFLICSAGQAKETGKEYIVEILSFPSSKKLALQVLDYLPVESEEKVTVFDSRRNLISSPGIKRWEIEKDLVDFPIVSQGSALTIKLVVNGQRSGRLAFVVLQTDVRAGLPVLRTGLTNTSFESNDQGIVTKHYNSPSNQRLELFHRHREETIDFERVKIFYSSRHAMHMPSVTKFHEDYIPTYTDMTQAERLAKISYNMDKVELINNKVGLLAEHNHVDFANNVWQWTIKYLTVSGTSQGGLEIEVPRVNEEESGNGGNEATSDTKEVHQVKVTDSRFLNNDEFAFTVAGYYAEVSVVQNQFTDNKCRMGLVAILGMEKNLTFNSNLITNNDGRFAIDIDIDSHYEFYGNVQGTFHLNEITGNIYTGPTPPGASYSPKTFAVAVKGLQSMKGNRNILENRDLDYEFVAGVMSLTFGDPMDVKLNYWGATDELSIRRRIFDFDDWNNYVIADYFPYLTRRDVNSRPSSGLPDKFELDPYHLGGRVDESRILQETGRPFVVVSDLTIMPGITLTIPPGADLQFQPNVGILVLGRLVANGLPYSRIKFRPIQPSTTPFPRVARSASLSDSPSDAGTMRERREVDTQVGVRLRGAGTLFKDAGFLELYNTSTRTWNLMCDSQFNEKTAEVVCRALGMETINVQVRFTHLYDHYIFGKPMYFRKEFWFNSYHCRGDENSLRQCITRYNYNLMSCIYAANYTFITCGKRNLSPDLEYWGNIRFAEDSFEEKPLEADIGRKRSSLTYADIEGAGMLHGEKVGAIQTTYVTPEFENINISSCVDNGYDIIAPRQNLDIELQNITGNLGFGINILVLNGESSERRSSFLPNSPSTMPYHVHGLVDMCRLEKEIEVDTRALLLYKYGPQVRDCVKIIRAPRKGVGLRLLQVNLFHDDFSRNAIEIFDGAFVSESSLLARVVSNSSSQDIGALYRSTGDSLAVHVHASVGHSSYGFIAEVVRLPLAGLTYPDNKFSHKIHHAEIRRNERGALRYKNVGETTPSLYTEHCWMAENGRPILNLTSPPTIDIHLQSTISFRFSHNQISHNSGGMYLYTHTAAMHAALRGNITNNVFAFGVNGEALNISGHYFQGLMFHQNYIYNYTAGDYRDVVHVKDVVVNLTHNYILRNIGHYILHTYNSEDGTESQLFARNGIYDNNATALRESTIKIGTGKPKFTHNFLVNNLNDFEIETYPKKRGDTGFIDARSNWWGSEREAYINGKTYDYSDDPKLAEVNFWPPILDARSVIEGDCLPGWVQDKNRCYRYMGGALPFERARAFCKSHGAFLAEARGREGFFNYLVRLMVIERDWAQKVWVMADLGTGRCSAFELNYIVYEEDCTRKFYPFICETDPELRPPEELTSAIKAMILGICLGVGGVILIIAVIILVLWCLKSKRREKERFERTASMRSSLNNLSKINGSLRGTKSTLSMMSVGASRRRLTELDQRSMDSSLTTKHSRDSAVSNGTSVHSVHSVSSGMDIADRAPISQPAVEASVAPTSRGGARPKDVVPPPSRPAGGRQVHSLRPDRSGAGLRAQIQAGAGAAATLPAARGAGENAGRSWVRRDQRERGRNTTENPQREVLSDEDEEERGKYAENSDDDSVDKEDFDSDSTFDDQQDDENGRGDEEDLDSKDLRYHMNRSNERLVEKPWEPPSKRYGPGPLPPLPLPTKASTNSDASDYLPNPYKSLSSFQDPSSPANVPPSKRALLPPLRSSRDNLDSLPADRSPHGSSSELNRNGLAGNGPKPAPRPKPLPPARQTPHADPVYNNEPSSYNSRPPPFYDAVYEGSNRGGGGSSHSGSRGFPPYDPVYYPPSDSRSTNNYEPVEFSPPPSAISEPFGGDQAPDTDYMPRPLNLNLGRDRLGPPPPVPSHPSEQPSLPRAAGPRHRLPLESDIDNYLSDHSAQSLPRKHNAPSSIYSEDSVGSSRFTDTLPPKPGAPTPSLYRPSGSQAPYTPHYLPPQPRAASRENLSGLPPQVPQPPPYSTIPKERDGHRSRNGSRDRGLDYAGLPHPQSRASPSSRHGSGERLDELPPPYSPGDGNLRMQPRDGRGSQNDILYLGQGARPKLNESIETEI</sequence>
<dbReference type="InterPro" id="IPR011050">
    <property type="entry name" value="Pectin_lyase_fold/virulence"/>
</dbReference>
<feature type="disulfide bond" evidence="5">
    <location>
        <begin position="1491"/>
        <end position="1501"/>
    </location>
</feature>
<feature type="compositionally biased region" description="Basic and acidic residues" evidence="6">
    <location>
        <begin position="2442"/>
        <end position="2465"/>
    </location>
</feature>
<evidence type="ECO:0000256" key="5">
    <source>
        <dbReference type="PROSITE-ProRule" id="PRU00196"/>
    </source>
</evidence>
<organism evidence="9 10">
    <name type="scientific">Elysia marginata</name>
    <dbReference type="NCBI Taxonomy" id="1093978"/>
    <lineage>
        <taxon>Eukaryota</taxon>
        <taxon>Metazoa</taxon>
        <taxon>Spiralia</taxon>
        <taxon>Lophotrochozoa</taxon>
        <taxon>Mollusca</taxon>
        <taxon>Gastropoda</taxon>
        <taxon>Heterobranchia</taxon>
        <taxon>Euthyneura</taxon>
        <taxon>Panpulmonata</taxon>
        <taxon>Sacoglossa</taxon>
        <taxon>Placobranchoidea</taxon>
        <taxon>Plakobranchidae</taxon>
        <taxon>Elysia</taxon>
    </lineage>
</organism>
<feature type="domain" description="SRCR" evidence="8">
    <location>
        <begin position="1409"/>
        <end position="1524"/>
    </location>
</feature>
<dbReference type="SMART" id="SM00710">
    <property type="entry name" value="PbH1"/>
    <property type="match status" value="8"/>
</dbReference>
<feature type="transmembrane region" description="Helical" evidence="7">
    <location>
        <begin position="2176"/>
        <end position="2202"/>
    </location>
</feature>
<evidence type="ECO:0000313" key="10">
    <source>
        <dbReference type="Proteomes" id="UP000762676"/>
    </source>
</evidence>
<keyword evidence="7" id="KW-0812">Transmembrane</keyword>
<feature type="compositionally biased region" description="Polar residues" evidence="6">
    <location>
        <begin position="2723"/>
        <end position="2739"/>
    </location>
</feature>
<dbReference type="InterPro" id="IPR036772">
    <property type="entry name" value="SRCR-like_dom_sf"/>
</dbReference>
<feature type="region of interest" description="Disordered" evidence="6">
    <location>
        <begin position="2242"/>
        <end position="2284"/>
    </location>
</feature>
<dbReference type="InterPro" id="IPR053243">
    <property type="entry name" value="SJ_maturation_regulator"/>
</dbReference>
<keyword evidence="2" id="KW-0677">Repeat</keyword>
<evidence type="ECO:0000313" key="9">
    <source>
        <dbReference type="EMBL" id="GFR58263.1"/>
    </source>
</evidence>
<dbReference type="EMBL" id="BMAT01003598">
    <property type="protein sequence ID" value="GFR58263.1"/>
    <property type="molecule type" value="Genomic_DNA"/>
</dbReference>
<keyword evidence="10" id="KW-1185">Reference proteome</keyword>
<name>A0AAV4ECG4_9GAST</name>
<dbReference type="GO" id="GO:0045217">
    <property type="term" value="P:cell-cell junction maintenance"/>
    <property type="evidence" value="ECO:0007669"/>
    <property type="project" value="TreeGrafter"/>
</dbReference>
<feature type="region of interest" description="Disordered" evidence="6">
    <location>
        <begin position="2355"/>
        <end position="2885"/>
    </location>
</feature>
<feature type="region of interest" description="Disordered" evidence="6">
    <location>
        <begin position="2301"/>
        <end position="2337"/>
    </location>
</feature>
<dbReference type="Proteomes" id="UP000762676">
    <property type="component" value="Unassembled WGS sequence"/>
</dbReference>
<dbReference type="PANTHER" id="PTHR47653:SF1">
    <property type="entry name" value="DELETED IN MALIGNANT BRAIN TUMORS 1 PROTEIN"/>
    <property type="match status" value="1"/>
</dbReference>
<feature type="compositionally biased region" description="Acidic residues" evidence="6">
    <location>
        <begin position="2407"/>
        <end position="2441"/>
    </location>
</feature>
<dbReference type="SUPFAM" id="SSF56436">
    <property type="entry name" value="C-type lectin-like"/>
    <property type="match status" value="1"/>
</dbReference>
<comment type="caution">
    <text evidence="5">Lacks conserved residue(s) required for the propagation of feature annotation.</text>
</comment>
<dbReference type="Gene3D" id="3.10.250.10">
    <property type="entry name" value="SRCR-like domain"/>
    <property type="match status" value="2"/>
</dbReference>
<evidence type="ECO:0000256" key="1">
    <source>
        <dbReference type="ARBA" id="ARBA00022729"/>
    </source>
</evidence>
<evidence type="ECO:0000256" key="4">
    <source>
        <dbReference type="ARBA" id="ARBA00023180"/>
    </source>
</evidence>